<protein>
    <recommendedName>
        <fullName evidence="8">AAA+ ATPase domain-containing protein</fullName>
    </recommendedName>
</protein>
<evidence type="ECO:0000256" key="3">
    <source>
        <dbReference type="ARBA" id="ARBA00022787"/>
    </source>
</evidence>
<evidence type="ECO:0000313" key="10">
    <source>
        <dbReference type="Proteomes" id="UP000620104"/>
    </source>
</evidence>
<dbReference type="GO" id="GO:0140570">
    <property type="term" value="P:extraction of mislocalized protein from mitochondrial outer membrane"/>
    <property type="evidence" value="ECO:0007669"/>
    <property type="project" value="TreeGrafter"/>
</dbReference>
<dbReference type="GO" id="GO:0140567">
    <property type="term" value="F:membrane protein dislocase activity"/>
    <property type="evidence" value="ECO:0007669"/>
    <property type="project" value="UniProtKB-ARBA"/>
</dbReference>
<dbReference type="Pfam" id="PF17862">
    <property type="entry name" value="AAA_lid_3"/>
    <property type="match status" value="1"/>
</dbReference>
<keyword evidence="3" id="KW-1000">Mitochondrion outer membrane</keyword>
<dbReference type="PANTHER" id="PTHR45644:SF3">
    <property type="entry name" value="FI08533P-RELATED"/>
    <property type="match status" value="1"/>
</dbReference>
<comment type="caution">
    <text evidence="9">The sequence shown here is derived from an EMBL/GenBank/DDBJ whole genome shotgun (WGS) entry which is preliminary data.</text>
</comment>
<reference evidence="9" key="1">
    <citation type="submission" date="2020-07" db="EMBL/GenBank/DDBJ databases">
        <title>Draft Genome Sequence of a Deep-Sea Yeast, Naganishia (Cryptococcus) liquefaciens strain N6.</title>
        <authorList>
            <person name="Han Y.W."/>
            <person name="Kajitani R."/>
            <person name="Morimoto H."/>
            <person name="Parhat M."/>
            <person name="Tsubouchi H."/>
            <person name="Bakenova O."/>
            <person name="Ogata M."/>
            <person name="Argunhan B."/>
            <person name="Aoki R."/>
            <person name="Kajiwara S."/>
            <person name="Itoh T."/>
            <person name="Iwasaki H."/>
        </authorList>
    </citation>
    <scope>NUCLEOTIDE SEQUENCE</scope>
    <source>
        <strain evidence="9">N6</strain>
    </source>
</reference>
<keyword evidence="10" id="KW-1185">Reference proteome</keyword>
<dbReference type="InterPro" id="IPR027417">
    <property type="entry name" value="P-loop_NTPase"/>
</dbReference>
<organism evidence="9 10">
    <name type="scientific">Naganishia liquefaciens</name>
    <dbReference type="NCBI Taxonomy" id="104408"/>
    <lineage>
        <taxon>Eukaryota</taxon>
        <taxon>Fungi</taxon>
        <taxon>Dikarya</taxon>
        <taxon>Basidiomycota</taxon>
        <taxon>Agaricomycotina</taxon>
        <taxon>Tremellomycetes</taxon>
        <taxon>Filobasidiales</taxon>
        <taxon>Filobasidiaceae</taxon>
        <taxon>Naganishia</taxon>
    </lineage>
</organism>
<evidence type="ECO:0000259" key="8">
    <source>
        <dbReference type="SMART" id="SM00382"/>
    </source>
</evidence>
<dbReference type="InterPro" id="IPR003593">
    <property type="entry name" value="AAA+_ATPase"/>
</dbReference>
<dbReference type="InterPro" id="IPR051701">
    <property type="entry name" value="Mito_OM_Translocase_MSP1"/>
</dbReference>
<keyword evidence="2 6" id="KW-0547">Nucleotide-binding</keyword>
<keyword evidence="4 6" id="KW-0067">ATP-binding</keyword>
<gene>
    <name evidence="9" type="ORF">NliqN6_0386</name>
</gene>
<dbReference type="Gene3D" id="3.40.50.300">
    <property type="entry name" value="P-loop containing nucleotide triphosphate hydrolases"/>
    <property type="match status" value="1"/>
</dbReference>
<dbReference type="EMBL" id="BLZA01000005">
    <property type="protein sequence ID" value="GHJ83984.1"/>
    <property type="molecule type" value="Genomic_DNA"/>
</dbReference>
<dbReference type="SMART" id="SM00382">
    <property type="entry name" value="AAA"/>
    <property type="match status" value="1"/>
</dbReference>
<dbReference type="GO" id="GO:0016887">
    <property type="term" value="F:ATP hydrolysis activity"/>
    <property type="evidence" value="ECO:0007669"/>
    <property type="project" value="InterPro"/>
</dbReference>
<dbReference type="Pfam" id="PF00004">
    <property type="entry name" value="AAA"/>
    <property type="match status" value="1"/>
</dbReference>
<dbReference type="OrthoDB" id="10254455at2759"/>
<comment type="subcellular location">
    <subcellularLocation>
        <location evidence="1">Mitochondrion outer membrane</location>
        <topology evidence="1">Single-pass membrane protein</topology>
    </subcellularLocation>
</comment>
<dbReference type="SUPFAM" id="SSF52540">
    <property type="entry name" value="P-loop containing nucleoside triphosphate hydrolases"/>
    <property type="match status" value="1"/>
</dbReference>
<dbReference type="Gene3D" id="1.10.8.60">
    <property type="match status" value="1"/>
</dbReference>
<dbReference type="GO" id="GO:0005741">
    <property type="term" value="C:mitochondrial outer membrane"/>
    <property type="evidence" value="ECO:0007669"/>
    <property type="project" value="UniProtKB-SubCell"/>
</dbReference>
<dbReference type="Proteomes" id="UP000620104">
    <property type="component" value="Unassembled WGS sequence"/>
</dbReference>
<dbReference type="FunFam" id="3.40.50.300:FF:000538">
    <property type="entry name" value="ATPase family AAA domain-containing protein 1"/>
    <property type="match status" value="1"/>
</dbReference>
<evidence type="ECO:0000256" key="6">
    <source>
        <dbReference type="RuleBase" id="RU003651"/>
    </source>
</evidence>
<dbReference type="GO" id="GO:0005524">
    <property type="term" value="F:ATP binding"/>
    <property type="evidence" value="ECO:0007669"/>
    <property type="project" value="UniProtKB-KW"/>
</dbReference>
<dbReference type="PROSITE" id="PS00674">
    <property type="entry name" value="AAA"/>
    <property type="match status" value="1"/>
</dbReference>
<evidence type="ECO:0000256" key="2">
    <source>
        <dbReference type="ARBA" id="ARBA00022741"/>
    </source>
</evidence>
<dbReference type="InterPro" id="IPR041569">
    <property type="entry name" value="AAA_lid_3"/>
</dbReference>
<dbReference type="InterPro" id="IPR003959">
    <property type="entry name" value="ATPase_AAA_core"/>
</dbReference>
<keyword evidence="3" id="KW-0472">Membrane</keyword>
<evidence type="ECO:0000256" key="4">
    <source>
        <dbReference type="ARBA" id="ARBA00022840"/>
    </source>
</evidence>
<evidence type="ECO:0000313" key="9">
    <source>
        <dbReference type="EMBL" id="GHJ83984.1"/>
    </source>
</evidence>
<accession>A0A8H3TNA0</accession>
<proteinExistence type="inferred from homology"/>
<dbReference type="InterPro" id="IPR003960">
    <property type="entry name" value="ATPase_AAA_CS"/>
</dbReference>
<keyword evidence="5" id="KW-0496">Mitochondrion</keyword>
<comment type="similarity">
    <text evidence="6">Belongs to the AAA ATPase family.</text>
</comment>
<feature type="domain" description="AAA+ ATPase" evidence="8">
    <location>
        <begin position="125"/>
        <end position="263"/>
    </location>
</feature>
<dbReference type="AlphaFoldDB" id="A0A8H3TNA0"/>
<evidence type="ECO:0000256" key="7">
    <source>
        <dbReference type="SAM" id="MobiDB-lite"/>
    </source>
</evidence>
<evidence type="ECO:0000256" key="1">
    <source>
        <dbReference type="ARBA" id="ARBA00004572"/>
    </source>
</evidence>
<dbReference type="PANTHER" id="PTHR45644">
    <property type="entry name" value="AAA ATPASE, PUTATIVE (AFU_ORTHOLOGUE AFUA_2G12920)-RELATED-RELATED"/>
    <property type="match status" value="1"/>
</dbReference>
<name>A0A8H3TNA0_9TREE</name>
<sequence>MARDVQKILVDTAVFAASQIALFYAVRYVLSSLDPQKTDRKKASKKGKEVLSSLNAGGSEINFDALELNEYEQIIAGEIVPPSSIGTTFESIGGLEDVISSLRESVIYPLTFPELFKNQSGLLGAPKGVLLYGHPGCGKTMIAKALARESGATFINLPLSSLTNKWFGESNKLVAGLFSLARKLEPSIIFIDEIDSLFRSRSSNDHEVTGMMKAEFMTLWDGLTSGEETRVIVLGATNRPNDIDPAILRRMPKRFAIRLPNLEQRKKILEIMLATTPLEAGFSIDALAQRTDGLSGSDLRETCRNAAMRPVRELMREKGAMGIKGMEEAKKEGFKLRPLQMSDFIIVDSHAYSHVDPSGSARGMPGRYSHHSAGSDPLDEPVD</sequence>
<feature type="region of interest" description="Disordered" evidence="7">
    <location>
        <begin position="356"/>
        <end position="383"/>
    </location>
</feature>
<evidence type="ECO:0000256" key="5">
    <source>
        <dbReference type="ARBA" id="ARBA00023128"/>
    </source>
</evidence>